<feature type="compositionally biased region" description="Basic and acidic residues" evidence="1">
    <location>
        <begin position="30"/>
        <end position="48"/>
    </location>
</feature>
<reference evidence="2" key="1">
    <citation type="submission" date="2021-06" db="EMBL/GenBank/DDBJ databases">
        <authorList>
            <person name="Kallberg Y."/>
            <person name="Tangrot J."/>
            <person name="Rosling A."/>
        </authorList>
    </citation>
    <scope>NUCLEOTIDE SEQUENCE</scope>
    <source>
        <strain evidence="2">87-6 pot B 2015</strain>
    </source>
</reference>
<proteinExistence type="predicted"/>
<evidence type="ECO:0000256" key="1">
    <source>
        <dbReference type="SAM" id="MobiDB-lite"/>
    </source>
</evidence>
<dbReference type="EMBL" id="CAJVPP010010651">
    <property type="protein sequence ID" value="CAG8711214.1"/>
    <property type="molecule type" value="Genomic_DNA"/>
</dbReference>
<evidence type="ECO:0000313" key="3">
    <source>
        <dbReference type="Proteomes" id="UP000789375"/>
    </source>
</evidence>
<comment type="caution">
    <text evidence="2">The sequence shown here is derived from an EMBL/GenBank/DDBJ whole genome shotgun (WGS) entry which is preliminary data.</text>
</comment>
<dbReference type="AlphaFoldDB" id="A0A9N9N7N8"/>
<gene>
    <name evidence="2" type="ORF">FMOSSE_LOCUS14335</name>
</gene>
<feature type="region of interest" description="Disordered" evidence="1">
    <location>
        <begin position="25"/>
        <end position="62"/>
    </location>
</feature>
<name>A0A9N9N7N8_FUNMO</name>
<keyword evidence="3" id="KW-1185">Reference proteome</keyword>
<feature type="non-terminal residue" evidence="2">
    <location>
        <position position="1"/>
    </location>
</feature>
<organism evidence="2 3">
    <name type="scientific">Funneliformis mosseae</name>
    <name type="common">Endomycorrhizal fungus</name>
    <name type="synonym">Glomus mosseae</name>
    <dbReference type="NCBI Taxonomy" id="27381"/>
    <lineage>
        <taxon>Eukaryota</taxon>
        <taxon>Fungi</taxon>
        <taxon>Fungi incertae sedis</taxon>
        <taxon>Mucoromycota</taxon>
        <taxon>Glomeromycotina</taxon>
        <taxon>Glomeromycetes</taxon>
        <taxon>Glomerales</taxon>
        <taxon>Glomeraceae</taxon>
        <taxon>Funneliformis</taxon>
    </lineage>
</organism>
<evidence type="ECO:0000313" key="2">
    <source>
        <dbReference type="EMBL" id="CAG8711214.1"/>
    </source>
</evidence>
<dbReference type="Proteomes" id="UP000789375">
    <property type="component" value="Unassembled WGS sequence"/>
</dbReference>
<accession>A0A9N9N7N8</accession>
<protein>
    <submittedName>
        <fullName evidence="2">3376_t:CDS:1</fullName>
    </submittedName>
</protein>
<sequence length="120" mass="13935">ECLSERSSKTKLRNVNLIEIFTDDEEEEETSKVYAEKRSQPYTTDRKNARTRQRKMTRTSELNKEINLRTHIINPIEMKVESTPKQKPVKRARNPSRIDNLAPYNIADDILSKQSSATLG</sequence>
<feature type="region of interest" description="Disordered" evidence="1">
    <location>
        <begin position="78"/>
        <end position="100"/>
    </location>
</feature>